<reference evidence="1 2" key="1">
    <citation type="journal article" date="2019" name="Sci. Rep.">
        <title>Orb-weaving spider Araneus ventricosus genome elucidates the spidroin gene catalogue.</title>
        <authorList>
            <person name="Kono N."/>
            <person name="Nakamura H."/>
            <person name="Ohtoshi R."/>
            <person name="Moran D.A.P."/>
            <person name="Shinohara A."/>
            <person name="Yoshida Y."/>
            <person name="Fujiwara M."/>
            <person name="Mori M."/>
            <person name="Tomita M."/>
            <person name="Arakawa K."/>
        </authorList>
    </citation>
    <scope>NUCLEOTIDE SEQUENCE [LARGE SCALE GENOMIC DNA]</scope>
</reference>
<evidence type="ECO:0000313" key="1">
    <source>
        <dbReference type="EMBL" id="GBL94850.1"/>
    </source>
</evidence>
<sequence>MRIGVWKSNIVSFPFGHDSEIRSFVAEGFPLRKAKTTCGEGRMWVGVLGKSRRGGEDAECRRQGSQRPVASFVSFVNDPHLNGSAEIGGTKPVVGPNGVEWLCCEYPALELSTV</sequence>
<keyword evidence="2" id="KW-1185">Reference proteome</keyword>
<comment type="caution">
    <text evidence="1">The sequence shown here is derived from an EMBL/GenBank/DDBJ whole genome shotgun (WGS) entry which is preliminary data.</text>
</comment>
<name>A0A4Y2BRN4_ARAVE</name>
<evidence type="ECO:0000313" key="2">
    <source>
        <dbReference type="Proteomes" id="UP000499080"/>
    </source>
</evidence>
<dbReference type="Proteomes" id="UP000499080">
    <property type="component" value="Unassembled WGS sequence"/>
</dbReference>
<dbReference type="EMBL" id="BGPR01000106">
    <property type="protein sequence ID" value="GBL94850.1"/>
    <property type="molecule type" value="Genomic_DNA"/>
</dbReference>
<dbReference type="AlphaFoldDB" id="A0A4Y2BRN4"/>
<proteinExistence type="predicted"/>
<protein>
    <submittedName>
        <fullName evidence="1">Uncharacterized protein</fullName>
    </submittedName>
</protein>
<organism evidence="1 2">
    <name type="scientific">Araneus ventricosus</name>
    <name type="common">Orbweaver spider</name>
    <name type="synonym">Epeira ventricosa</name>
    <dbReference type="NCBI Taxonomy" id="182803"/>
    <lineage>
        <taxon>Eukaryota</taxon>
        <taxon>Metazoa</taxon>
        <taxon>Ecdysozoa</taxon>
        <taxon>Arthropoda</taxon>
        <taxon>Chelicerata</taxon>
        <taxon>Arachnida</taxon>
        <taxon>Araneae</taxon>
        <taxon>Araneomorphae</taxon>
        <taxon>Entelegynae</taxon>
        <taxon>Araneoidea</taxon>
        <taxon>Araneidae</taxon>
        <taxon>Araneus</taxon>
    </lineage>
</organism>
<accession>A0A4Y2BRN4</accession>
<gene>
    <name evidence="1" type="ORF">AVEN_197530_1</name>
</gene>